<reference evidence="1 2" key="1">
    <citation type="submission" date="2015-01" db="EMBL/GenBank/DDBJ databases">
        <title>The Genome Sequence of Cladophialophora immunda CBS83496.</title>
        <authorList>
            <consortium name="The Broad Institute Genomics Platform"/>
            <person name="Cuomo C."/>
            <person name="de Hoog S."/>
            <person name="Gorbushina A."/>
            <person name="Stielow B."/>
            <person name="Teixiera M."/>
            <person name="Abouelleil A."/>
            <person name="Chapman S.B."/>
            <person name="Priest M."/>
            <person name="Young S.K."/>
            <person name="Wortman J."/>
            <person name="Nusbaum C."/>
            <person name="Birren B."/>
        </authorList>
    </citation>
    <scope>NUCLEOTIDE SEQUENCE [LARGE SCALE GENOMIC DNA]</scope>
    <source>
        <strain evidence="1 2">CBS 83496</strain>
    </source>
</reference>
<protein>
    <submittedName>
        <fullName evidence="1">Uncharacterized protein</fullName>
    </submittedName>
</protein>
<organism evidence="1 2">
    <name type="scientific">Cladophialophora immunda</name>
    <dbReference type="NCBI Taxonomy" id="569365"/>
    <lineage>
        <taxon>Eukaryota</taxon>
        <taxon>Fungi</taxon>
        <taxon>Dikarya</taxon>
        <taxon>Ascomycota</taxon>
        <taxon>Pezizomycotina</taxon>
        <taxon>Eurotiomycetes</taxon>
        <taxon>Chaetothyriomycetidae</taxon>
        <taxon>Chaetothyriales</taxon>
        <taxon>Herpotrichiellaceae</taxon>
        <taxon>Cladophialophora</taxon>
    </lineage>
</organism>
<dbReference type="Proteomes" id="UP000054466">
    <property type="component" value="Unassembled WGS sequence"/>
</dbReference>
<dbReference type="HOGENOM" id="CLU_1421283_0_0_1"/>
<dbReference type="GeneID" id="27351838"/>
<name>A0A0D2BU64_9EURO</name>
<sequence length="191" mass="21911">MNTMDQQCHPRSHRVLLWFCRWAFEQQGLEDSEQPSLASYLLMVTSLEGEFKWLGCATQTKEKESYISTRMISQHSRIFCSPLSEGQEVEISFSLHVDDKDEGITGKEIFVVRKMGDNDFTLRKDFLSKSVYPDLESRVGLRMMALALSHAIVSTVSIARFSSFMSSCRRWGRCGRRQGRSPCTFVTLHHG</sequence>
<dbReference type="AlphaFoldDB" id="A0A0D2BU64"/>
<proteinExistence type="predicted"/>
<dbReference type="RefSeq" id="XP_016242166.1">
    <property type="nucleotide sequence ID" value="XM_016400186.1"/>
</dbReference>
<gene>
    <name evidence="1" type="ORF">PV07_12644</name>
</gene>
<evidence type="ECO:0000313" key="2">
    <source>
        <dbReference type="Proteomes" id="UP000054466"/>
    </source>
</evidence>
<dbReference type="EMBL" id="KN847077">
    <property type="protein sequence ID" value="KIW21950.1"/>
    <property type="molecule type" value="Genomic_DNA"/>
</dbReference>
<evidence type="ECO:0000313" key="1">
    <source>
        <dbReference type="EMBL" id="KIW21950.1"/>
    </source>
</evidence>
<keyword evidence="2" id="KW-1185">Reference proteome</keyword>
<accession>A0A0D2BU64</accession>
<dbReference type="VEuPathDB" id="FungiDB:PV07_12644"/>